<dbReference type="AlphaFoldDB" id="X5DSF4"/>
<dbReference type="InterPro" id="IPR042171">
    <property type="entry name" value="Acyl-CoA_hotdog"/>
</dbReference>
<accession>X5DSF4</accession>
<dbReference type="InterPro" id="IPR029069">
    <property type="entry name" value="HotDog_dom_sf"/>
</dbReference>
<name>X5DSF4_9CORY</name>
<gene>
    <name evidence="3" type="ORF">CGLY_08895</name>
</gene>
<dbReference type="InterPro" id="IPR049450">
    <property type="entry name" value="ACOT8-like_C"/>
</dbReference>
<dbReference type="InterPro" id="IPR049449">
    <property type="entry name" value="TesB_ACOT8-like_N"/>
</dbReference>
<organism evidence="3 4">
    <name type="scientific">Corynebacterium glyciniphilum AJ 3170</name>
    <dbReference type="NCBI Taxonomy" id="1404245"/>
    <lineage>
        <taxon>Bacteria</taxon>
        <taxon>Bacillati</taxon>
        <taxon>Actinomycetota</taxon>
        <taxon>Actinomycetes</taxon>
        <taxon>Mycobacteriales</taxon>
        <taxon>Corynebacteriaceae</taxon>
        <taxon>Corynebacterium</taxon>
    </lineage>
</organism>
<proteinExistence type="predicted"/>
<feature type="domain" description="Acyl-CoA thioesterase-like C-terminal" evidence="2">
    <location>
        <begin position="140"/>
        <end position="270"/>
    </location>
</feature>
<evidence type="ECO:0000259" key="1">
    <source>
        <dbReference type="Pfam" id="PF13622"/>
    </source>
</evidence>
<dbReference type="EMBL" id="CP006842">
    <property type="protein sequence ID" value="AHW64224.1"/>
    <property type="molecule type" value="Genomic_DNA"/>
</dbReference>
<dbReference type="PANTHER" id="PTHR38110">
    <property type="entry name" value="CHROMOSOME 23, WHOLE GENOME SHOTGUN SEQUENCE"/>
    <property type="match status" value="1"/>
</dbReference>
<evidence type="ECO:0008006" key="5">
    <source>
        <dbReference type="Google" id="ProtNLM"/>
    </source>
</evidence>
<dbReference type="Gene3D" id="2.40.160.210">
    <property type="entry name" value="Acyl-CoA thioesterase, double hotdog domain"/>
    <property type="match status" value="1"/>
</dbReference>
<dbReference type="Pfam" id="PF13622">
    <property type="entry name" value="4HBT_3"/>
    <property type="match status" value="1"/>
</dbReference>
<dbReference type="Proteomes" id="UP000023703">
    <property type="component" value="Chromosome"/>
</dbReference>
<protein>
    <recommendedName>
        <fullName evidence="5">Thioesterase family protein</fullName>
    </recommendedName>
</protein>
<dbReference type="Pfam" id="PF20789">
    <property type="entry name" value="4HBT_3C"/>
    <property type="match status" value="1"/>
</dbReference>
<evidence type="ECO:0000259" key="2">
    <source>
        <dbReference type="Pfam" id="PF20789"/>
    </source>
</evidence>
<dbReference type="InterPro" id="IPR052389">
    <property type="entry name" value="Sec_Metab_Biosynth-Assoc"/>
</dbReference>
<dbReference type="PANTHER" id="PTHR38110:SF1">
    <property type="entry name" value="THIOESTERASE DOMAIN-CONTAINING PROTEIN"/>
    <property type="match status" value="1"/>
</dbReference>
<dbReference type="SUPFAM" id="SSF54637">
    <property type="entry name" value="Thioesterase/thiol ester dehydrase-isomerase"/>
    <property type="match status" value="2"/>
</dbReference>
<reference evidence="3 4" key="1">
    <citation type="journal article" date="2015" name="Int. J. Syst. Evol. Microbiol.">
        <title>Revisiting Corynebacterium glyciniphilum (ex Kubota et al., 1972) sp. nov., nom. rev., isolated from putrefied banana.</title>
        <authorList>
            <person name="Al-Dilaimi A."/>
            <person name="Bednarz H."/>
            <person name="Lomker A."/>
            <person name="Niehaus K."/>
            <person name="Kalinowski J."/>
            <person name="Ruckert C."/>
        </authorList>
    </citation>
    <scope>NUCLEOTIDE SEQUENCE [LARGE SCALE GENOMIC DNA]</scope>
    <source>
        <strain evidence="3">AJ 3170</strain>
    </source>
</reference>
<dbReference type="STRING" id="1404245.CGLY_08895"/>
<feature type="domain" description="Acyl-CoA thioesterase-like N-terminal HotDog" evidence="1">
    <location>
        <begin position="26"/>
        <end position="108"/>
    </location>
</feature>
<dbReference type="KEGG" id="cgy:CGLY_08895"/>
<dbReference type="eggNOG" id="COG1946">
    <property type="taxonomic scope" value="Bacteria"/>
</dbReference>
<keyword evidence="4" id="KW-1185">Reference proteome</keyword>
<evidence type="ECO:0000313" key="3">
    <source>
        <dbReference type="EMBL" id="AHW64224.1"/>
    </source>
</evidence>
<sequence length="276" mass="29659">MSQVSEYADVSAVTPSGDHLWSAEIDPGWTILGNPNGGYLQTVMARAAVAEAEAGGTTDDGSHPHIVAASTHFLRSPRPGPVELVSERMRTGRTTTQVRVRMIQANQITGESLFTLGELTAADIDWTTLNLPDPGAPFSDCTRFTPPREQFPVEILHRAGLYLHPGQTALTEGKPRGLGEVRAWVELPDGENFTPESLLLAADILPPAPFDIRPGGWVPTIELSTYIRAVPVPGPVNVLLTANLIQGDRVDESATVWDAAGNLVAQSHQFAGIRFT</sequence>
<dbReference type="HOGENOM" id="CLU_068888_0_0_11"/>
<evidence type="ECO:0000313" key="4">
    <source>
        <dbReference type="Proteomes" id="UP000023703"/>
    </source>
</evidence>